<organism evidence="8 9">
    <name type="scientific">Secundilactobacillus odoratitofui DSM 19909 = JCM 15043</name>
    <dbReference type="NCBI Taxonomy" id="1423776"/>
    <lineage>
        <taxon>Bacteria</taxon>
        <taxon>Bacillati</taxon>
        <taxon>Bacillota</taxon>
        <taxon>Bacilli</taxon>
        <taxon>Lactobacillales</taxon>
        <taxon>Lactobacillaceae</taxon>
        <taxon>Secundilactobacillus</taxon>
    </lineage>
</organism>
<dbReference type="HAMAP" id="MF_00109">
    <property type="entry name" value="Shikimate_kinase"/>
    <property type="match status" value="1"/>
</dbReference>
<comment type="caution">
    <text evidence="8">The sequence shown here is derived from an EMBL/GenBank/DDBJ whole genome shotgun (WGS) entry which is preliminary data.</text>
</comment>
<keyword evidence="7" id="KW-0479">Metal-binding</keyword>
<keyword evidence="5 7" id="KW-0067">ATP-binding</keyword>
<keyword evidence="3 7" id="KW-0547">Nucleotide-binding</keyword>
<protein>
    <recommendedName>
        <fullName evidence="7">Shikimate kinase</fullName>
        <shortName evidence="7">SK</shortName>
        <ecNumber evidence="7">2.7.1.71</ecNumber>
    </recommendedName>
</protein>
<evidence type="ECO:0000256" key="7">
    <source>
        <dbReference type="HAMAP-Rule" id="MF_00109"/>
    </source>
</evidence>
<evidence type="ECO:0000256" key="2">
    <source>
        <dbReference type="ARBA" id="ARBA00022679"/>
    </source>
</evidence>
<dbReference type="SUPFAM" id="SSF52540">
    <property type="entry name" value="P-loop containing nucleoside triphosphate hydrolases"/>
    <property type="match status" value="1"/>
</dbReference>
<comment type="pathway">
    <text evidence="7">Metabolic intermediate biosynthesis; chorismate biosynthesis; chorismate from D-erythrose 4-phosphate and phosphoenolpyruvate: step 5/7.</text>
</comment>
<comment type="similarity">
    <text evidence="7">Belongs to the shikimate kinase family.</text>
</comment>
<sequence>MKAILVGFMGSGKTTVGQLLAKRLRTTHRDLDNVIVERAGKSIQRIFDEDGELAFRQMEHDVLADALQHTQGILSTGGGTPIQPANYELLRESDVPVILLNVKPETIMVRLAGDNQRPLVKELGFDGLVGLKSERDSRYHGVSDVEIDTDELTPEAVVDMILDLAQLRQKRRHVG</sequence>
<keyword evidence="2 7" id="KW-0808">Transferase</keyword>
<feature type="binding site" evidence="7">
    <location>
        <position position="78"/>
    </location>
    <ligand>
        <name>substrate</name>
    </ligand>
</feature>
<comment type="subcellular location">
    <subcellularLocation>
        <location evidence="7">Cytoplasm</location>
    </subcellularLocation>
</comment>
<name>A0A0R1LTF1_9LACO</name>
<dbReference type="InterPro" id="IPR027417">
    <property type="entry name" value="P-loop_NTPase"/>
</dbReference>
<feature type="binding site" evidence="7">
    <location>
        <position position="117"/>
    </location>
    <ligand>
        <name>ATP</name>
        <dbReference type="ChEBI" id="CHEBI:30616"/>
    </ligand>
</feature>
<keyword evidence="9" id="KW-1185">Reference proteome</keyword>
<evidence type="ECO:0000256" key="5">
    <source>
        <dbReference type="ARBA" id="ARBA00022840"/>
    </source>
</evidence>
<proteinExistence type="inferred from homology"/>
<evidence type="ECO:0000256" key="3">
    <source>
        <dbReference type="ARBA" id="ARBA00022741"/>
    </source>
</evidence>
<dbReference type="PANTHER" id="PTHR21087">
    <property type="entry name" value="SHIKIMATE KINASE"/>
    <property type="match status" value="1"/>
</dbReference>
<dbReference type="GO" id="GO:0000287">
    <property type="term" value="F:magnesium ion binding"/>
    <property type="evidence" value="ECO:0007669"/>
    <property type="project" value="UniProtKB-UniRule"/>
</dbReference>
<dbReference type="Pfam" id="PF01202">
    <property type="entry name" value="SKI"/>
    <property type="match status" value="1"/>
</dbReference>
<feature type="binding site" evidence="7">
    <location>
        <position position="32"/>
    </location>
    <ligand>
        <name>substrate</name>
    </ligand>
</feature>
<dbReference type="UniPathway" id="UPA00053">
    <property type="reaction ID" value="UER00088"/>
</dbReference>
<feature type="binding site" evidence="7">
    <location>
        <position position="14"/>
    </location>
    <ligand>
        <name>Mg(2+)</name>
        <dbReference type="ChEBI" id="CHEBI:18420"/>
    </ligand>
</feature>
<comment type="subunit">
    <text evidence="7">Monomer.</text>
</comment>
<keyword evidence="6 7" id="KW-0057">Aromatic amino acid biosynthesis</keyword>
<dbReference type="CDD" id="cd00464">
    <property type="entry name" value="SK"/>
    <property type="match status" value="1"/>
</dbReference>
<dbReference type="InterPro" id="IPR031322">
    <property type="entry name" value="Shikimate/glucono_kinase"/>
</dbReference>
<dbReference type="STRING" id="1423776.FD04_GL000656"/>
<dbReference type="RefSeq" id="WP_054698904.1">
    <property type="nucleotide sequence ID" value="NZ_AZEE01000027.1"/>
</dbReference>
<dbReference type="GO" id="GO:0005524">
    <property type="term" value="F:ATP binding"/>
    <property type="evidence" value="ECO:0007669"/>
    <property type="project" value="UniProtKB-UniRule"/>
</dbReference>
<evidence type="ECO:0000313" key="8">
    <source>
        <dbReference type="EMBL" id="KRK98911.1"/>
    </source>
</evidence>
<dbReference type="OrthoDB" id="9800332at2"/>
<comment type="cofactor">
    <cofactor evidence="7">
        <name>Mg(2+)</name>
        <dbReference type="ChEBI" id="CHEBI:18420"/>
    </cofactor>
    <text evidence="7">Binds 1 Mg(2+) ion per subunit.</text>
</comment>
<accession>A0A0R1LTF1</accession>
<comment type="caution">
    <text evidence="7">Lacks conserved residue(s) required for the propagation of feature annotation.</text>
</comment>
<reference evidence="8 9" key="1">
    <citation type="journal article" date="2015" name="Genome Announc.">
        <title>Expanding the biotechnology potential of lactobacilli through comparative genomics of 213 strains and associated genera.</title>
        <authorList>
            <person name="Sun Z."/>
            <person name="Harris H.M."/>
            <person name="McCann A."/>
            <person name="Guo C."/>
            <person name="Argimon S."/>
            <person name="Zhang W."/>
            <person name="Yang X."/>
            <person name="Jeffery I.B."/>
            <person name="Cooney J.C."/>
            <person name="Kagawa T.F."/>
            <person name="Liu W."/>
            <person name="Song Y."/>
            <person name="Salvetti E."/>
            <person name="Wrobel A."/>
            <person name="Rasinkangas P."/>
            <person name="Parkhill J."/>
            <person name="Rea M.C."/>
            <person name="O'Sullivan O."/>
            <person name="Ritari J."/>
            <person name="Douillard F.P."/>
            <person name="Paul Ross R."/>
            <person name="Yang R."/>
            <person name="Briner A.E."/>
            <person name="Felis G.E."/>
            <person name="de Vos W.M."/>
            <person name="Barrangou R."/>
            <person name="Klaenhammer T.R."/>
            <person name="Caufield P.W."/>
            <person name="Cui Y."/>
            <person name="Zhang H."/>
            <person name="O'Toole P.W."/>
        </authorList>
    </citation>
    <scope>NUCLEOTIDE SEQUENCE [LARGE SCALE GENOMIC DNA]</scope>
    <source>
        <strain evidence="8 9">DSM 19909</strain>
    </source>
</reference>
<dbReference type="GO" id="GO:0009423">
    <property type="term" value="P:chorismate biosynthetic process"/>
    <property type="evidence" value="ECO:0007669"/>
    <property type="project" value="UniProtKB-UniRule"/>
</dbReference>
<dbReference type="InterPro" id="IPR000623">
    <property type="entry name" value="Shikimate_kinase/TSH1"/>
</dbReference>
<evidence type="ECO:0000256" key="1">
    <source>
        <dbReference type="ARBA" id="ARBA00022605"/>
    </source>
</evidence>
<keyword evidence="7" id="KW-0963">Cytoplasm</keyword>
<dbReference type="EC" id="2.7.1.71" evidence="7"/>
<dbReference type="GO" id="GO:0008652">
    <property type="term" value="P:amino acid biosynthetic process"/>
    <property type="evidence" value="ECO:0007669"/>
    <property type="project" value="UniProtKB-KW"/>
</dbReference>
<keyword evidence="4 7" id="KW-0418">Kinase</keyword>
<dbReference type="Gene3D" id="3.40.50.300">
    <property type="entry name" value="P-loop containing nucleotide triphosphate hydrolases"/>
    <property type="match status" value="1"/>
</dbReference>
<dbReference type="GO" id="GO:0004765">
    <property type="term" value="F:shikimate kinase activity"/>
    <property type="evidence" value="ECO:0007669"/>
    <property type="project" value="UniProtKB-UniRule"/>
</dbReference>
<evidence type="ECO:0000256" key="6">
    <source>
        <dbReference type="ARBA" id="ARBA00023141"/>
    </source>
</evidence>
<dbReference type="Proteomes" id="UP000051160">
    <property type="component" value="Unassembled WGS sequence"/>
</dbReference>
<comment type="function">
    <text evidence="7">Catalyzes the specific phosphorylation of the 3-hydroxyl group of shikimic acid using ATP as a cosubstrate.</text>
</comment>
<dbReference type="GO" id="GO:0009073">
    <property type="term" value="P:aromatic amino acid family biosynthetic process"/>
    <property type="evidence" value="ECO:0007669"/>
    <property type="project" value="UniProtKB-KW"/>
</dbReference>
<dbReference type="GO" id="GO:0005829">
    <property type="term" value="C:cytosol"/>
    <property type="evidence" value="ECO:0007669"/>
    <property type="project" value="TreeGrafter"/>
</dbReference>
<evidence type="ECO:0000256" key="4">
    <source>
        <dbReference type="ARBA" id="ARBA00022777"/>
    </source>
</evidence>
<keyword evidence="7" id="KW-0460">Magnesium</keyword>
<dbReference type="EMBL" id="AZEE01000027">
    <property type="protein sequence ID" value="KRK98911.1"/>
    <property type="molecule type" value="Genomic_DNA"/>
</dbReference>
<evidence type="ECO:0000313" key="9">
    <source>
        <dbReference type="Proteomes" id="UP000051160"/>
    </source>
</evidence>
<feature type="binding site" evidence="7">
    <location>
        <begin position="10"/>
        <end position="15"/>
    </location>
    <ligand>
        <name>ATP</name>
        <dbReference type="ChEBI" id="CHEBI:30616"/>
    </ligand>
</feature>
<dbReference type="PANTHER" id="PTHR21087:SF16">
    <property type="entry name" value="SHIKIMATE KINASE 1, CHLOROPLASTIC"/>
    <property type="match status" value="1"/>
</dbReference>
<comment type="catalytic activity">
    <reaction evidence="7">
        <text>shikimate + ATP = 3-phosphoshikimate + ADP + H(+)</text>
        <dbReference type="Rhea" id="RHEA:13121"/>
        <dbReference type="ChEBI" id="CHEBI:15378"/>
        <dbReference type="ChEBI" id="CHEBI:30616"/>
        <dbReference type="ChEBI" id="CHEBI:36208"/>
        <dbReference type="ChEBI" id="CHEBI:145989"/>
        <dbReference type="ChEBI" id="CHEBI:456216"/>
        <dbReference type="EC" id="2.7.1.71"/>
    </reaction>
</comment>
<gene>
    <name evidence="7" type="primary">aroK</name>
    <name evidence="8" type="ORF">FD04_GL000656</name>
</gene>
<dbReference type="PRINTS" id="PR01100">
    <property type="entry name" value="SHIKIMTKNASE"/>
</dbReference>
<dbReference type="PATRIC" id="fig|1423776.4.peg.659"/>
<feature type="binding site" evidence="7">
    <location>
        <position position="135"/>
    </location>
    <ligand>
        <name>substrate</name>
    </ligand>
</feature>
<feature type="binding site" evidence="7">
    <location>
        <position position="56"/>
    </location>
    <ligand>
        <name>substrate</name>
    </ligand>
</feature>
<keyword evidence="1 7" id="KW-0028">Amino-acid biosynthesis</keyword>
<dbReference type="AlphaFoldDB" id="A0A0R1LTF1"/>